<dbReference type="InterPro" id="IPR011010">
    <property type="entry name" value="DNA_brk_join_enz"/>
</dbReference>
<name>A0A0F7ZWW5_9HYPO</name>
<dbReference type="InterPro" id="IPR010998">
    <property type="entry name" value="Integrase_recombinase_N"/>
</dbReference>
<feature type="compositionally biased region" description="Gly residues" evidence="2">
    <location>
        <begin position="24"/>
        <end position="36"/>
    </location>
</feature>
<gene>
    <name evidence="4" type="ORF">HIM_10929</name>
</gene>
<dbReference type="InterPro" id="IPR038279">
    <property type="entry name" value="Ndc10_dom2_sf"/>
</dbReference>
<evidence type="ECO:0000259" key="3">
    <source>
        <dbReference type="Pfam" id="PF16787"/>
    </source>
</evidence>
<dbReference type="EMBL" id="KQ030688">
    <property type="protein sequence ID" value="KJZ69682.1"/>
    <property type="molecule type" value="Genomic_DNA"/>
</dbReference>
<dbReference type="Gene3D" id="1.10.150.130">
    <property type="match status" value="1"/>
</dbReference>
<feature type="compositionally biased region" description="Basic residues" evidence="2">
    <location>
        <begin position="1"/>
        <end position="10"/>
    </location>
</feature>
<dbReference type="InterPro" id="IPR031872">
    <property type="entry name" value="NDC10_II"/>
</dbReference>
<reference evidence="4 5" key="1">
    <citation type="journal article" date="2014" name="Genome Biol. Evol.">
        <title>Comparative genomics and transcriptomics analyses reveal divergent lifestyle features of nematode endoparasitic fungus Hirsutella minnesotensis.</title>
        <authorList>
            <person name="Lai Y."/>
            <person name="Liu K."/>
            <person name="Zhang X."/>
            <person name="Zhang X."/>
            <person name="Li K."/>
            <person name="Wang N."/>
            <person name="Shu C."/>
            <person name="Wu Y."/>
            <person name="Wang C."/>
            <person name="Bushley K.E."/>
            <person name="Xiang M."/>
            <person name="Liu X."/>
        </authorList>
    </citation>
    <scope>NUCLEOTIDE SEQUENCE [LARGE SCALE GENOMIC DNA]</scope>
    <source>
        <strain evidence="4 5">3608</strain>
    </source>
</reference>
<accession>A0A0F7ZWW5</accession>
<dbReference type="AlphaFoldDB" id="A0A0F7ZWW5"/>
<sequence length="573" mass="64460">MARTPNRQRVKATNAGPRAKLAGGAAGPGAGAGAGARGRAKPSNIRQKAMNDAELRANAQTILSVIHESRPKTTTSAYAPKQEEFEQFCQRKQCCDGATVTEEKLLLFLVEEVAGRPLKVRSRKAASDTPQDETRLGTYVTAVTDLYRTHKALGMNTHPSPREDNVREYLKSLQRRDAQRDKESYADKGRDTLLDGCSEPEFERVCHELWAHSGTSTECHFRRSGLMSTAITDLYRTQKALGMNTHPSPREDNVREYLKSLQRRDAQRDKESYADKGRDTLLDGCSEPEFERVCHELWAHSGTSTECHFRTLVDLLFGHYLLTRGGDRRAAEISDLFTFEFAGEGSTRCMPLIFTTRAGKQNQHGRLETAGAYRNRNPLICILGGLSFYLLYRWDLGTEPFPDFSRRSSWYDIRLIKGNGAGRTAAFSYNSQRDWVVKAFAYAGITSQKKTHVGRSSGARTAELKGISEDQIRRAGRWNQEQMVGCYLNSLPRKFMRTMAGHPPQIGCFEIRRAGVAPPEILLSMIWPELDRWRGRFGPGTEQENDLAAMGSTNLLFYLREVVLQDSVVLMKK</sequence>
<evidence type="ECO:0000313" key="5">
    <source>
        <dbReference type="Proteomes" id="UP000054481"/>
    </source>
</evidence>
<keyword evidence="5" id="KW-1185">Reference proteome</keyword>
<dbReference type="Pfam" id="PF16787">
    <property type="entry name" value="NDC10_II"/>
    <property type="match status" value="1"/>
</dbReference>
<protein>
    <recommendedName>
        <fullName evidence="3">Ndc10 domain-containing protein</fullName>
    </recommendedName>
</protein>
<organism evidence="4 5">
    <name type="scientific">Hirsutella minnesotensis 3608</name>
    <dbReference type="NCBI Taxonomy" id="1043627"/>
    <lineage>
        <taxon>Eukaryota</taxon>
        <taxon>Fungi</taxon>
        <taxon>Dikarya</taxon>
        <taxon>Ascomycota</taxon>
        <taxon>Pezizomycotina</taxon>
        <taxon>Sordariomycetes</taxon>
        <taxon>Hypocreomycetidae</taxon>
        <taxon>Hypocreales</taxon>
        <taxon>Ophiocordycipitaceae</taxon>
        <taxon>Hirsutella</taxon>
    </lineage>
</organism>
<dbReference type="Proteomes" id="UP000054481">
    <property type="component" value="Unassembled WGS sequence"/>
</dbReference>
<feature type="domain" description="Ndc10" evidence="3">
    <location>
        <begin position="238"/>
        <end position="572"/>
    </location>
</feature>
<evidence type="ECO:0000256" key="2">
    <source>
        <dbReference type="SAM" id="MobiDB-lite"/>
    </source>
</evidence>
<dbReference type="SUPFAM" id="SSF56349">
    <property type="entry name" value="DNA breaking-rejoining enzymes"/>
    <property type="match status" value="1"/>
</dbReference>
<dbReference type="Gene3D" id="1.10.443.20">
    <property type="entry name" value="Centromere DNA-binding protein complex CBF3 subunit, domain 2"/>
    <property type="match status" value="1"/>
</dbReference>
<evidence type="ECO:0000313" key="4">
    <source>
        <dbReference type="EMBL" id="KJZ69682.1"/>
    </source>
</evidence>
<dbReference type="OrthoDB" id="5148997at2759"/>
<keyword evidence="1" id="KW-0238">DNA-binding</keyword>
<evidence type="ECO:0000256" key="1">
    <source>
        <dbReference type="ARBA" id="ARBA00023125"/>
    </source>
</evidence>
<proteinExistence type="predicted"/>
<dbReference type="GO" id="GO:0003677">
    <property type="term" value="F:DNA binding"/>
    <property type="evidence" value="ECO:0007669"/>
    <property type="project" value="UniProtKB-KW"/>
</dbReference>
<feature type="region of interest" description="Disordered" evidence="2">
    <location>
        <begin position="1"/>
        <end position="42"/>
    </location>
</feature>